<evidence type="ECO:0000259" key="18">
    <source>
        <dbReference type="Pfam" id="PF00171"/>
    </source>
</evidence>
<evidence type="ECO:0000256" key="7">
    <source>
        <dbReference type="ARBA" id="ARBA00022650"/>
    </source>
</evidence>
<evidence type="ECO:0000256" key="12">
    <source>
        <dbReference type="ARBA" id="ARBA00022857"/>
    </source>
</evidence>
<dbReference type="InterPro" id="IPR001057">
    <property type="entry name" value="Glu/AcGlu_kinase"/>
</dbReference>
<comment type="catalytic activity">
    <reaction evidence="15 17">
        <text>L-glutamate 5-semialdehyde + phosphate + NADP(+) = L-glutamyl 5-phosphate + NADPH + H(+)</text>
        <dbReference type="Rhea" id="RHEA:19541"/>
        <dbReference type="ChEBI" id="CHEBI:15378"/>
        <dbReference type="ChEBI" id="CHEBI:43474"/>
        <dbReference type="ChEBI" id="CHEBI:57783"/>
        <dbReference type="ChEBI" id="CHEBI:58066"/>
        <dbReference type="ChEBI" id="CHEBI:58274"/>
        <dbReference type="ChEBI" id="CHEBI:58349"/>
        <dbReference type="EC" id="1.2.1.41"/>
    </reaction>
</comment>
<evidence type="ECO:0000256" key="4">
    <source>
        <dbReference type="ARBA" id="ARBA00009302"/>
    </source>
</evidence>
<comment type="pathway">
    <text evidence="1 17">Amino-acid biosynthesis; L-proline biosynthesis; L-glutamate 5-semialdehyde from L-glutamate: step 2/2.</text>
</comment>
<keyword evidence="8 17" id="KW-0808">Transferase</keyword>
<dbReference type="Pfam" id="PF00171">
    <property type="entry name" value="Aldedh"/>
    <property type="match status" value="1"/>
</dbReference>
<evidence type="ECO:0000259" key="19">
    <source>
        <dbReference type="Pfam" id="PF00696"/>
    </source>
</evidence>
<dbReference type="Gene3D" id="3.40.605.10">
    <property type="entry name" value="Aldehyde Dehydrogenase, Chain A, domain 1"/>
    <property type="match status" value="2"/>
</dbReference>
<keyword evidence="10 17" id="KW-0418">Kinase</keyword>
<dbReference type="PROSITE" id="PS01223">
    <property type="entry name" value="PROA"/>
    <property type="match status" value="1"/>
</dbReference>
<keyword evidence="11 17" id="KW-0067">ATP-binding</keyword>
<proteinExistence type="inferred from homology"/>
<feature type="domain" description="Aldehyde dehydrogenase" evidence="18">
    <location>
        <begin position="348"/>
        <end position="623"/>
    </location>
</feature>
<dbReference type="NCBIfam" id="TIGR01027">
    <property type="entry name" value="proB"/>
    <property type="match status" value="1"/>
</dbReference>
<evidence type="ECO:0000256" key="2">
    <source>
        <dbReference type="ARBA" id="ARBA00005185"/>
    </source>
</evidence>
<dbReference type="InterPro" id="IPR016163">
    <property type="entry name" value="Ald_DH_C"/>
</dbReference>
<dbReference type="NCBIfam" id="TIGR00407">
    <property type="entry name" value="proA"/>
    <property type="match status" value="1"/>
</dbReference>
<dbReference type="CDD" id="cd07079">
    <property type="entry name" value="ALDH_F18-19_ProA-GPR"/>
    <property type="match status" value="1"/>
</dbReference>
<dbReference type="InterPro" id="IPR036393">
    <property type="entry name" value="AceGlu_kinase-like_sf"/>
</dbReference>
<evidence type="ECO:0000256" key="6">
    <source>
        <dbReference type="ARBA" id="ARBA00022605"/>
    </source>
</evidence>
<evidence type="ECO:0000256" key="17">
    <source>
        <dbReference type="PIRNR" id="PIRNR036429"/>
    </source>
</evidence>
<dbReference type="EC" id="1.2.1.41" evidence="17"/>
<dbReference type="GO" id="GO:0055129">
    <property type="term" value="P:L-proline biosynthetic process"/>
    <property type="evidence" value="ECO:0007669"/>
    <property type="project" value="UniProtKB-UniRule"/>
</dbReference>
<dbReference type="EMBL" id="CAJNOV010010615">
    <property type="protein sequence ID" value="CAF1413752.1"/>
    <property type="molecule type" value="Genomic_DNA"/>
</dbReference>
<keyword evidence="12 17" id="KW-0521">NADP</keyword>
<comment type="pathway">
    <text evidence="2 17">Amino-acid biosynthesis; L-proline biosynthesis; L-glutamate 5-semialdehyde from L-glutamate: step 1/2.</text>
</comment>
<comment type="caution">
    <text evidence="20">The sequence shown here is derived from an EMBL/GenBank/DDBJ whole genome shotgun (WGS) entry which is preliminary data.</text>
</comment>
<evidence type="ECO:0000256" key="10">
    <source>
        <dbReference type="ARBA" id="ARBA00022777"/>
    </source>
</evidence>
<evidence type="ECO:0000313" key="21">
    <source>
        <dbReference type="EMBL" id="CAF1413752.1"/>
    </source>
</evidence>
<dbReference type="GO" id="GO:0005739">
    <property type="term" value="C:mitochondrion"/>
    <property type="evidence" value="ECO:0007669"/>
    <property type="project" value="UniProtKB-UniRule"/>
</dbReference>
<dbReference type="InterPro" id="IPR016162">
    <property type="entry name" value="Ald_DH_N"/>
</dbReference>
<keyword evidence="6 17" id="KW-0028">Amino-acid biosynthesis</keyword>
<dbReference type="GO" id="GO:0004349">
    <property type="term" value="F:glutamate 5-kinase activity"/>
    <property type="evidence" value="ECO:0007669"/>
    <property type="project" value="UniProtKB-UniRule"/>
</dbReference>
<evidence type="ECO:0000256" key="13">
    <source>
        <dbReference type="ARBA" id="ARBA00023002"/>
    </source>
</evidence>
<dbReference type="Gene3D" id="3.40.309.10">
    <property type="entry name" value="Aldehyde Dehydrogenase, Chain A, domain 2"/>
    <property type="match status" value="1"/>
</dbReference>
<dbReference type="HAMAP" id="MF_00412">
    <property type="entry name" value="ProA"/>
    <property type="match status" value="1"/>
</dbReference>
<dbReference type="InterPro" id="IPR015590">
    <property type="entry name" value="Aldehyde_DH_dom"/>
</dbReference>
<evidence type="ECO:0000256" key="11">
    <source>
        <dbReference type="ARBA" id="ARBA00022840"/>
    </source>
</evidence>
<evidence type="ECO:0000313" key="20">
    <source>
        <dbReference type="EMBL" id="CAF1303379.1"/>
    </source>
</evidence>
<keyword evidence="9 17" id="KW-0547">Nucleotide-binding</keyword>
<evidence type="ECO:0000256" key="15">
    <source>
        <dbReference type="ARBA" id="ARBA00049024"/>
    </source>
</evidence>
<evidence type="ECO:0000256" key="14">
    <source>
        <dbReference type="ARBA" id="ARBA00023268"/>
    </source>
</evidence>
<comment type="similarity">
    <text evidence="4 17">In the N-terminal section; belongs to the glutamate 5-kinase family.</text>
</comment>
<reference evidence="20" key="1">
    <citation type="submission" date="2021-02" db="EMBL/GenBank/DDBJ databases">
        <authorList>
            <person name="Nowell W R."/>
        </authorList>
    </citation>
    <scope>NUCLEOTIDE SEQUENCE</scope>
</reference>
<dbReference type="SUPFAM" id="SSF53633">
    <property type="entry name" value="Carbamate kinase-like"/>
    <property type="match status" value="1"/>
</dbReference>
<dbReference type="EC" id="2.7.2.11" evidence="17"/>
<dbReference type="Pfam" id="PF00696">
    <property type="entry name" value="AA_kinase"/>
    <property type="match status" value="1"/>
</dbReference>
<evidence type="ECO:0000256" key="3">
    <source>
        <dbReference type="ARBA" id="ARBA00006300"/>
    </source>
</evidence>
<dbReference type="InterPro" id="IPR016161">
    <property type="entry name" value="Ald_DH/histidinol_DH"/>
</dbReference>
<evidence type="ECO:0000256" key="16">
    <source>
        <dbReference type="ARBA" id="ARBA00049141"/>
    </source>
</evidence>
<organism evidence="20 22">
    <name type="scientific">Rotaria magnacalcarata</name>
    <dbReference type="NCBI Taxonomy" id="392030"/>
    <lineage>
        <taxon>Eukaryota</taxon>
        <taxon>Metazoa</taxon>
        <taxon>Spiralia</taxon>
        <taxon>Gnathifera</taxon>
        <taxon>Rotifera</taxon>
        <taxon>Eurotatoria</taxon>
        <taxon>Bdelloidea</taxon>
        <taxon>Philodinida</taxon>
        <taxon>Philodinidae</taxon>
        <taxon>Rotaria</taxon>
    </lineage>
</organism>
<dbReference type="PANTHER" id="PTHR11063:SF8">
    <property type="entry name" value="DELTA-1-PYRROLINE-5-CARBOXYLATE SYNTHASE"/>
    <property type="match status" value="1"/>
</dbReference>
<comment type="catalytic activity">
    <reaction evidence="16 17">
        <text>L-glutamate + ATP = L-glutamyl 5-phosphate + ADP</text>
        <dbReference type="Rhea" id="RHEA:14877"/>
        <dbReference type="ChEBI" id="CHEBI:29985"/>
        <dbReference type="ChEBI" id="CHEBI:30616"/>
        <dbReference type="ChEBI" id="CHEBI:58274"/>
        <dbReference type="ChEBI" id="CHEBI:456216"/>
        <dbReference type="EC" id="2.7.2.11"/>
    </reaction>
</comment>
<dbReference type="HAMAP" id="MF_00456">
    <property type="entry name" value="ProB"/>
    <property type="match status" value="1"/>
</dbReference>
<keyword evidence="5" id="KW-0963">Cytoplasm</keyword>
<dbReference type="Proteomes" id="UP000663834">
    <property type="component" value="Unassembled WGS sequence"/>
</dbReference>
<dbReference type="AlphaFoldDB" id="A0A815DM37"/>
<dbReference type="Gene3D" id="3.40.1160.10">
    <property type="entry name" value="Acetylglutamate kinase-like"/>
    <property type="match status" value="1"/>
</dbReference>
<dbReference type="Proteomes" id="UP000663855">
    <property type="component" value="Unassembled WGS sequence"/>
</dbReference>
<dbReference type="OrthoDB" id="1934954at2759"/>
<keyword evidence="13 17" id="KW-0560">Oxidoreductase</keyword>
<keyword evidence="7 17" id="KW-0641">Proline biosynthesis</keyword>
<comment type="similarity">
    <text evidence="3 17">In the C-terminal section; belongs to the gamma-glutamyl phosphate reductase family.</text>
</comment>
<name>A0A815DM37_9BILA</name>
<dbReference type="InterPro" id="IPR001048">
    <property type="entry name" value="Asp/Glu/Uridylate_kinase"/>
</dbReference>
<keyword evidence="14" id="KW-0511">Multifunctional enzyme</keyword>
<dbReference type="GO" id="GO:0005524">
    <property type="term" value="F:ATP binding"/>
    <property type="evidence" value="ECO:0007669"/>
    <property type="project" value="UniProtKB-UniRule"/>
</dbReference>
<dbReference type="InterPro" id="IPR020593">
    <property type="entry name" value="G-glutamylP_reductase_CS"/>
</dbReference>
<evidence type="ECO:0000256" key="8">
    <source>
        <dbReference type="ARBA" id="ARBA00022679"/>
    </source>
</evidence>
<dbReference type="InterPro" id="IPR005766">
    <property type="entry name" value="P5_carboxy_syn"/>
</dbReference>
<evidence type="ECO:0000256" key="9">
    <source>
        <dbReference type="ARBA" id="ARBA00022741"/>
    </source>
</evidence>
<dbReference type="GO" id="GO:0004350">
    <property type="term" value="F:glutamate-5-semialdehyde dehydrogenase activity"/>
    <property type="evidence" value="ECO:0007669"/>
    <property type="project" value="UniProtKB-UniRule"/>
</dbReference>
<dbReference type="FunFam" id="3.40.1160.10:FF:000006">
    <property type="entry name" value="Glutamate 5-kinase"/>
    <property type="match status" value="1"/>
</dbReference>
<dbReference type="NCBIfam" id="TIGR01092">
    <property type="entry name" value="P5CS"/>
    <property type="match status" value="1"/>
</dbReference>
<dbReference type="EMBL" id="CAJNOW010001083">
    <property type="protein sequence ID" value="CAF1303379.1"/>
    <property type="molecule type" value="Genomic_DNA"/>
</dbReference>
<evidence type="ECO:0000256" key="1">
    <source>
        <dbReference type="ARBA" id="ARBA00004985"/>
    </source>
</evidence>
<dbReference type="SUPFAM" id="SSF53720">
    <property type="entry name" value="ALDH-like"/>
    <property type="match status" value="2"/>
</dbReference>
<dbReference type="InterPro" id="IPR000965">
    <property type="entry name" value="GPR_dom"/>
</dbReference>
<dbReference type="InterPro" id="IPR005715">
    <property type="entry name" value="Glu_5kinase/COase_Synthase"/>
</dbReference>
<dbReference type="PANTHER" id="PTHR11063">
    <property type="entry name" value="GLUTAMATE SEMIALDEHYDE DEHYDROGENASE"/>
    <property type="match status" value="1"/>
</dbReference>
<dbReference type="NCBIfam" id="NF001221">
    <property type="entry name" value="PRK00197.1"/>
    <property type="match status" value="1"/>
</dbReference>
<protein>
    <recommendedName>
        <fullName evidence="17">Delta-1-pyrroline-5-carboxylate synthase</fullName>
    </recommendedName>
    <domain>
        <recommendedName>
            <fullName evidence="17">Glutamate 5-kinase</fullName>
            <shortName evidence="17">GK</shortName>
            <ecNumber evidence="17">2.7.2.11</ecNumber>
        </recommendedName>
        <alternativeName>
            <fullName evidence="17">Gamma-glutamyl kinase</fullName>
        </alternativeName>
    </domain>
    <domain>
        <recommendedName>
            <fullName evidence="17">Gamma-glutamyl phosphate reductase</fullName>
            <shortName evidence="17">GPR</shortName>
            <ecNumber evidence="17">1.2.1.41</ecNumber>
        </recommendedName>
        <alternativeName>
            <fullName evidence="17">Glutamate-5-semialdehyde dehydrogenase</fullName>
        </alternativeName>
        <alternativeName>
            <fullName evidence="17">Glutamyl-gamma-semialdehyde dehydrogenase</fullName>
        </alternativeName>
    </domain>
</protein>
<dbReference type="PRINTS" id="PR00474">
    <property type="entry name" value="GLU5KINASE"/>
</dbReference>
<dbReference type="PIRSF" id="PIRSF036429">
    <property type="entry name" value="P5C_syn"/>
    <property type="match status" value="1"/>
</dbReference>
<evidence type="ECO:0000313" key="22">
    <source>
        <dbReference type="Proteomes" id="UP000663834"/>
    </source>
</evidence>
<gene>
    <name evidence="21" type="ORF">CJN711_LOCUS22639</name>
    <name evidence="20" type="ORF">KQP761_LOCUS4880</name>
</gene>
<feature type="domain" description="Aspartate/glutamate/uridylate kinase" evidence="19">
    <location>
        <begin position="57"/>
        <end position="314"/>
    </location>
</feature>
<evidence type="ECO:0000256" key="5">
    <source>
        <dbReference type="ARBA" id="ARBA00022490"/>
    </source>
</evidence>
<sequence>MSILSRYGYSSWNRMSTLNILMRRTQTAVSSLFHTNGIIKPKKPSISCRTDMKDARRIIVKLGTALITRENEDGLAIGRLASTVEQVSQLQNEGRQMLLVTSGAVAFGRQVLRKEAMMTMTMRKSLSPKDILLNSRLAIQRQACAAFGQKGLMSFYERMFQQYNIGVAQVLVTKSDFYNADSRKNLQATLDELLNLNIIPILNTNDAVAPCTDTDAEVTAAKDDIVINDNDSLAARLAALISADLLLIMSDVNGLYTGPPEAEGSRLLNTFCPKNDSQLITFGARSKVGTGGMESKVKCASWALNHDVGVVITNGQIDKAILNIIDGKTIGTFFTNIPNTSLPVDIQAIKARDGSRLLQKLTSHHRKEIINKIASNLNEYSNDILQANKHDLDEAIKGGLKSSLIERLGLTEKKLQTLSLGLQQIAEKSDVLGKVVRRTRLADGLLLKQITTPIGVLLVIFESRPDSLPQIAALSICSGNGLLLKGGSEAKYSNEILTKIIQDALEPHAPRDTIALISKREQVSDLLQLGKYIDLVIPRGSNELVRSVQKQSIHIPVLGHAEGICHVYVDKDANLDMALRIVRDSKCDYPSACNAMETLLIHKDLIRTPFFESLIELLRREKVKVYSGPRLSTMVPFPPPSATSLRVEYGDLQCAIEVVDDVKDAIEHINKFSSNHTDSIVTENHAIEHINKFSSNHTDSIVTENQNTAGNFLNNVDSACVFHNVSTRFSDGYRFGLGAEVGISTGRIHARGPVGIEGLLTTKWIVEGHGDVAADFSEGRKKFVHETLELRDNSVEEKSN</sequence>
<dbReference type="UniPathway" id="UPA00098">
    <property type="reaction ID" value="UER00359"/>
</dbReference>
<accession>A0A815DM37</accession>